<keyword evidence="1" id="KW-1277">Toxin-antitoxin system</keyword>
<evidence type="ECO:0000256" key="4">
    <source>
        <dbReference type="ARBA" id="ARBA00024207"/>
    </source>
</evidence>
<reference evidence="5" key="1">
    <citation type="journal article" date="2020" name="mSystems">
        <title>Genome- and Community-Level Interaction Insights into Carbon Utilization and Element Cycling Functions of Hydrothermarchaeota in Hydrothermal Sediment.</title>
        <authorList>
            <person name="Zhou Z."/>
            <person name="Liu Y."/>
            <person name="Xu W."/>
            <person name="Pan J."/>
            <person name="Luo Z.H."/>
            <person name="Li M."/>
        </authorList>
    </citation>
    <scope>NUCLEOTIDE SEQUENCE [LARGE SCALE GENOMIC DNA]</scope>
    <source>
        <strain evidence="5">SpSt-81</strain>
    </source>
</reference>
<dbReference type="GO" id="GO:0110001">
    <property type="term" value="C:toxin-antitoxin complex"/>
    <property type="evidence" value="ECO:0007669"/>
    <property type="project" value="InterPro"/>
</dbReference>
<gene>
    <name evidence="5" type="ORF">ENW00_06050</name>
</gene>
<proteinExistence type="inferred from homology"/>
<dbReference type="NCBIfam" id="NF047751">
    <property type="entry name" value="HepT_toxin"/>
    <property type="match status" value="1"/>
</dbReference>
<dbReference type="InterPro" id="IPR052379">
    <property type="entry name" value="Type_VII_TA_RNase"/>
</dbReference>
<sequence>MLTSLLKRRQFFIGDLALVDRELILRKLSEIEEHLQELEEFKDISIENYEKDWKIQRIVERTLQILIEICIDIANHIISDEKWRVPSSYSETFKILYENRVIDSALFKNLEKMAKFRNIIVHNYDKISPEVMVNILRKELIDFLKFKDSIILWLSNK</sequence>
<dbReference type="AlphaFoldDB" id="A0A7C3RRD1"/>
<protein>
    <submittedName>
        <fullName evidence="5">DUF86 domain-containing protein</fullName>
    </submittedName>
</protein>
<keyword evidence="3" id="KW-0378">Hydrolase</keyword>
<dbReference type="Pfam" id="PF01934">
    <property type="entry name" value="HepT-like"/>
    <property type="match status" value="1"/>
</dbReference>
<dbReference type="EMBL" id="DTIN01000020">
    <property type="protein sequence ID" value="HFX13702.1"/>
    <property type="molecule type" value="Genomic_DNA"/>
</dbReference>
<keyword evidence="2" id="KW-0540">Nuclease</keyword>
<evidence type="ECO:0000256" key="1">
    <source>
        <dbReference type="ARBA" id="ARBA00022649"/>
    </source>
</evidence>
<dbReference type="Gene3D" id="1.20.120.580">
    <property type="entry name" value="bsu32300-like"/>
    <property type="match status" value="1"/>
</dbReference>
<organism evidence="5">
    <name type="scientific">Dictyoglomus thermophilum</name>
    <dbReference type="NCBI Taxonomy" id="14"/>
    <lineage>
        <taxon>Bacteria</taxon>
        <taxon>Pseudomonadati</taxon>
        <taxon>Dictyoglomota</taxon>
        <taxon>Dictyoglomia</taxon>
        <taxon>Dictyoglomales</taxon>
        <taxon>Dictyoglomaceae</taxon>
        <taxon>Dictyoglomus</taxon>
    </lineage>
</organism>
<comment type="caution">
    <text evidence="5">The sequence shown here is derived from an EMBL/GenBank/DDBJ whole genome shotgun (WGS) entry which is preliminary data.</text>
</comment>
<accession>A0A7C3RRD1</accession>
<evidence type="ECO:0000256" key="3">
    <source>
        <dbReference type="ARBA" id="ARBA00022801"/>
    </source>
</evidence>
<evidence type="ECO:0000256" key="2">
    <source>
        <dbReference type="ARBA" id="ARBA00022722"/>
    </source>
</evidence>
<dbReference type="InterPro" id="IPR037038">
    <property type="entry name" value="HepT-like_sf"/>
</dbReference>
<dbReference type="GO" id="GO:0004540">
    <property type="term" value="F:RNA nuclease activity"/>
    <property type="evidence" value="ECO:0007669"/>
    <property type="project" value="InterPro"/>
</dbReference>
<comment type="similarity">
    <text evidence="4">Belongs to the HepT RNase toxin family.</text>
</comment>
<name>A0A7C3RRD1_DICTH</name>
<dbReference type="PANTHER" id="PTHR33397">
    <property type="entry name" value="UPF0331 PROTEIN YUTE"/>
    <property type="match status" value="1"/>
</dbReference>
<evidence type="ECO:0000313" key="5">
    <source>
        <dbReference type="EMBL" id="HFX13702.1"/>
    </source>
</evidence>
<dbReference type="PANTHER" id="PTHR33397:SF5">
    <property type="entry name" value="RNASE YUTE-RELATED"/>
    <property type="match status" value="1"/>
</dbReference>
<dbReference type="GO" id="GO:0016787">
    <property type="term" value="F:hydrolase activity"/>
    <property type="evidence" value="ECO:0007669"/>
    <property type="project" value="UniProtKB-KW"/>
</dbReference>
<dbReference type="InterPro" id="IPR008201">
    <property type="entry name" value="HepT-like"/>
</dbReference>